<gene>
    <name evidence="1" type="ORF">USDA257_c27970</name>
</gene>
<dbReference type="EMBL" id="CP003563">
    <property type="protein sequence ID" value="AFL51368.1"/>
    <property type="molecule type" value="Genomic_DNA"/>
</dbReference>
<name>I3X662_SINF2</name>
<reference evidence="1 2" key="1">
    <citation type="journal article" date="2012" name="J. Bacteriol.">
        <title>Complete genome sequence of the broad-host-range strain Sinorhizobium fredii USDA257.</title>
        <authorList>
            <person name="Schuldes J."/>
            <person name="Rodriguez Orbegoso M."/>
            <person name="Schmeisser C."/>
            <person name="Krishnan H.B."/>
            <person name="Daniel R."/>
            <person name="Streit W.R."/>
        </authorList>
    </citation>
    <scope>NUCLEOTIDE SEQUENCE [LARGE SCALE GENOMIC DNA]</scope>
    <source>
        <strain evidence="1 2">USDA 257</strain>
    </source>
</reference>
<proteinExistence type="predicted"/>
<sequence length="46" mass="5268">MLKNEHFHLVSARRADDLNAQVRLHPIANPLQKRVLPQPSVNTGER</sequence>
<organism evidence="1 2">
    <name type="scientific">Sinorhizobium fredii (strain USDA 257)</name>
    <dbReference type="NCBI Taxonomy" id="1185652"/>
    <lineage>
        <taxon>Bacteria</taxon>
        <taxon>Pseudomonadati</taxon>
        <taxon>Pseudomonadota</taxon>
        <taxon>Alphaproteobacteria</taxon>
        <taxon>Hyphomicrobiales</taxon>
        <taxon>Rhizobiaceae</taxon>
        <taxon>Sinorhizobium/Ensifer group</taxon>
        <taxon>Sinorhizobium</taxon>
    </lineage>
</organism>
<dbReference type="KEGG" id="sfd:USDA257_c27970"/>
<evidence type="ECO:0000313" key="2">
    <source>
        <dbReference type="Proteomes" id="UP000006180"/>
    </source>
</evidence>
<dbReference type="HOGENOM" id="CLU_3189051_0_0_5"/>
<accession>I3X662</accession>
<protein>
    <submittedName>
        <fullName evidence="1">Uncharacterized protein</fullName>
    </submittedName>
</protein>
<evidence type="ECO:0000313" key="1">
    <source>
        <dbReference type="EMBL" id="AFL51368.1"/>
    </source>
</evidence>
<dbReference type="AlphaFoldDB" id="I3X662"/>
<dbReference type="Proteomes" id="UP000006180">
    <property type="component" value="Chromosome"/>
</dbReference>
<dbReference type="PATRIC" id="fig|1185652.3.peg.2903"/>